<dbReference type="GO" id="GO:0006417">
    <property type="term" value="P:regulation of translation"/>
    <property type="evidence" value="ECO:0007669"/>
    <property type="project" value="UniProtKB-KW"/>
</dbReference>
<dbReference type="InterPro" id="IPR005684">
    <property type="entry name" value="IHF_alpha"/>
</dbReference>
<dbReference type="STRING" id="1225476.A1D18_02715"/>
<protein>
    <recommendedName>
        <fullName evidence="2">Integration host factor subunit alpha</fullName>
    </recommendedName>
</protein>
<evidence type="ECO:0000256" key="6">
    <source>
        <dbReference type="ARBA" id="ARBA00023163"/>
    </source>
</evidence>
<dbReference type="GO" id="GO:0009893">
    <property type="term" value="P:positive regulation of metabolic process"/>
    <property type="evidence" value="ECO:0007669"/>
    <property type="project" value="UniProtKB-ARBA"/>
</dbReference>
<evidence type="ECO:0000256" key="7">
    <source>
        <dbReference type="ARBA" id="ARBA00023172"/>
    </source>
</evidence>
<evidence type="ECO:0000313" key="10">
    <source>
        <dbReference type="Proteomes" id="UP000183924"/>
    </source>
</evidence>
<evidence type="ECO:0000256" key="2">
    <source>
        <dbReference type="ARBA" id="ARBA00018329"/>
    </source>
</evidence>
<organism evidence="9 10">
    <name type="scientific">Candidatus Rickettsiella isopodorum</name>
    <dbReference type="NCBI Taxonomy" id="1225476"/>
    <lineage>
        <taxon>Bacteria</taxon>
        <taxon>Pseudomonadati</taxon>
        <taxon>Pseudomonadota</taxon>
        <taxon>Gammaproteobacteria</taxon>
        <taxon>Legionellales</taxon>
        <taxon>Coxiellaceae</taxon>
        <taxon>Rickettsiella</taxon>
    </lineage>
</organism>
<dbReference type="GO" id="GO:0006355">
    <property type="term" value="P:regulation of DNA-templated transcription"/>
    <property type="evidence" value="ECO:0007669"/>
    <property type="project" value="InterPro"/>
</dbReference>
<dbReference type="RefSeq" id="WP_071662294.1">
    <property type="nucleotide sequence ID" value="NZ_LUKY01000032.1"/>
</dbReference>
<dbReference type="GO" id="GO:0006310">
    <property type="term" value="P:DNA recombination"/>
    <property type="evidence" value="ECO:0007669"/>
    <property type="project" value="UniProtKB-KW"/>
</dbReference>
<dbReference type="Pfam" id="PF00216">
    <property type="entry name" value="Bac_DNA_binding"/>
    <property type="match status" value="1"/>
</dbReference>
<keyword evidence="6" id="KW-0804">Transcription</keyword>
<evidence type="ECO:0000256" key="4">
    <source>
        <dbReference type="ARBA" id="ARBA00023015"/>
    </source>
</evidence>
<dbReference type="Gene3D" id="4.10.520.10">
    <property type="entry name" value="IHF-like DNA-binding proteins"/>
    <property type="match status" value="1"/>
</dbReference>
<dbReference type="EMBL" id="LUKY01000032">
    <property type="protein sequence ID" value="OIZ95032.1"/>
    <property type="molecule type" value="Genomic_DNA"/>
</dbReference>
<keyword evidence="5" id="KW-0238">DNA-binding</keyword>
<dbReference type="OrthoDB" id="9797747at2"/>
<dbReference type="SUPFAM" id="SSF47729">
    <property type="entry name" value="IHF-like DNA-binding proteins"/>
    <property type="match status" value="1"/>
</dbReference>
<proteinExistence type="inferred from homology"/>
<keyword evidence="7" id="KW-0233">DNA recombination</keyword>
<comment type="caution">
    <text evidence="9">The sequence shown here is derived from an EMBL/GenBank/DDBJ whole genome shotgun (WGS) entry which is preliminary data.</text>
</comment>
<sequence length="99" mass="11117">MSQVLTKADLIYSLRQQDPSLSRPLATKLADAFFEEIILALERGESVKISGLGSFRRRRKKERPGRNPKTGATTLVTSRNVVLFQASQKLKSQLKTQKS</sequence>
<keyword evidence="3" id="KW-0810">Translation regulation</keyword>
<dbReference type="SMART" id="SM00411">
    <property type="entry name" value="BHL"/>
    <property type="match status" value="1"/>
</dbReference>
<gene>
    <name evidence="9" type="ORF">A1D18_02715</name>
</gene>
<accession>A0A1J8NIP7</accession>
<dbReference type="GO" id="GO:0030527">
    <property type="term" value="F:structural constituent of chromatin"/>
    <property type="evidence" value="ECO:0007669"/>
    <property type="project" value="InterPro"/>
</dbReference>
<dbReference type="PRINTS" id="PR01727">
    <property type="entry name" value="DNABINDINGHU"/>
</dbReference>
<keyword evidence="10" id="KW-1185">Reference proteome</keyword>
<evidence type="ECO:0000256" key="8">
    <source>
        <dbReference type="RuleBase" id="RU003939"/>
    </source>
</evidence>
<evidence type="ECO:0000313" key="9">
    <source>
        <dbReference type="EMBL" id="OIZ95032.1"/>
    </source>
</evidence>
<reference evidence="9 10" key="1">
    <citation type="submission" date="2016-03" db="EMBL/GenBank/DDBJ databases">
        <title>Comparative genomics of Rickettsiella.</title>
        <authorList>
            <person name="Chandler C."/>
            <person name="Wang Y."/>
        </authorList>
    </citation>
    <scope>NUCLEOTIDE SEQUENCE [LARGE SCALE GENOMIC DNA]</scope>
    <source>
        <strain evidence="9 10">RCFS May 2013</strain>
    </source>
</reference>
<evidence type="ECO:0000256" key="3">
    <source>
        <dbReference type="ARBA" id="ARBA00022845"/>
    </source>
</evidence>
<dbReference type="InterPro" id="IPR000119">
    <property type="entry name" value="Hist_DNA-bd"/>
</dbReference>
<dbReference type="CDD" id="cd13835">
    <property type="entry name" value="IHF_A"/>
    <property type="match status" value="1"/>
</dbReference>
<name>A0A1J8NIP7_9COXI</name>
<dbReference type="GO" id="GO:0003677">
    <property type="term" value="F:DNA binding"/>
    <property type="evidence" value="ECO:0007669"/>
    <property type="project" value="UniProtKB-KW"/>
</dbReference>
<dbReference type="AlphaFoldDB" id="A0A1J8NIP7"/>
<dbReference type="PANTHER" id="PTHR33175:SF2">
    <property type="entry name" value="INTEGRATION HOST FACTOR SUBUNIT ALPHA"/>
    <property type="match status" value="1"/>
</dbReference>
<dbReference type="GO" id="GO:0005829">
    <property type="term" value="C:cytosol"/>
    <property type="evidence" value="ECO:0007669"/>
    <property type="project" value="TreeGrafter"/>
</dbReference>
<comment type="similarity">
    <text evidence="1 8">Belongs to the bacterial histone-like protein family.</text>
</comment>
<keyword evidence="4" id="KW-0805">Transcription regulation</keyword>
<dbReference type="Proteomes" id="UP000183924">
    <property type="component" value="Unassembled WGS sequence"/>
</dbReference>
<dbReference type="PANTHER" id="PTHR33175">
    <property type="entry name" value="DNA-BINDING PROTEIN HU"/>
    <property type="match status" value="1"/>
</dbReference>
<dbReference type="InterPro" id="IPR010992">
    <property type="entry name" value="IHF-like_DNA-bd_dom_sf"/>
</dbReference>
<evidence type="ECO:0000256" key="1">
    <source>
        <dbReference type="ARBA" id="ARBA00010529"/>
    </source>
</evidence>
<evidence type="ECO:0000256" key="5">
    <source>
        <dbReference type="ARBA" id="ARBA00023125"/>
    </source>
</evidence>